<name>A0A0J8GU61_9ALTE</name>
<organism evidence="1 2">
    <name type="scientific">Catenovulum maritimum</name>
    <dbReference type="NCBI Taxonomy" id="1513271"/>
    <lineage>
        <taxon>Bacteria</taxon>
        <taxon>Pseudomonadati</taxon>
        <taxon>Pseudomonadota</taxon>
        <taxon>Gammaproteobacteria</taxon>
        <taxon>Alteromonadales</taxon>
        <taxon>Alteromonadaceae</taxon>
        <taxon>Catenovulum</taxon>
    </lineage>
</organism>
<dbReference type="InterPro" id="IPR027056">
    <property type="entry name" value="Gluconate_2DH_su3"/>
</dbReference>
<dbReference type="PROSITE" id="PS51257">
    <property type="entry name" value="PROKAR_LIPOPROTEIN"/>
    <property type="match status" value="1"/>
</dbReference>
<proteinExistence type="predicted"/>
<dbReference type="EMBL" id="LAZL01000020">
    <property type="protein sequence ID" value="KMT64849.1"/>
    <property type="molecule type" value="Genomic_DNA"/>
</dbReference>
<evidence type="ECO:0000313" key="1">
    <source>
        <dbReference type="EMBL" id="KMT64849.1"/>
    </source>
</evidence>
<dbReference type="OrthoDB" id="6385145at2"/>
<keyword evidence="2" id="KW-1185">Reference proteome</keyword>
<evidence type="ECO:0000313" key="2">
    <source>
        <dbReference type="Proteomes" id="UP000037600"/>
    </source>
</evidence>
<protein>
    <recommendedName>
        <fullName evidence="3">Twin-arginine translocation pathway signal</fullName>
    </recommendedName>
</protein>
<evidence type="ECO:0008006" key="3">
    <source>
        <dbReference type="Google" id="ProtNLM"/>
    </source>
</evidence>
<dbReference type="AlphaFoldDB" id="A0A0J8GU61"/>
<accession>A0A0J8GU61</accession>
<dbReference type="RefSeq" id="WP_048692985.1">
    <property type="nucleotide sequence ID" value="NZ_KQ130493.1"/>
</dbReference>
<comment type="caution">
    <text evidence="1">The sequence shown here is derived from an EMBL/GenBank/DDBJ whole genome shotgun (WGS) entry which is preliminary data.</text>
</comment>
<dbReference type="STRING" id="1513271.XM47_12480"/>
<sequence>MSEIKISRRVLIGSMAYLVTACALPTSEIKSIQLQKVKLDGQYFNAQQLTLLTDVAEIMIPKTNTPGATDANVIAVLDAMMLTWAGKKTKQQFNFCINQISQIAKNTFSAYYTEITLSDRRALIEQLDANSFAQTDTELSASYRKLKKIIFHIFYTSEEANPDFILVPGGYKGSLTKTELDEINKRGYLG</sequence>
<gene>
    <name evidence="1" type="ORF">XM47_12480</name>
</gene>
<dbReference type="Pfam" id="PF13618">
    <property type="entry name" value="Gluconate_2-dh3"/>
    <property type="match status" value="1"/>
</dbReference>
<reference evidence="1 2" key="1">
    <citation type="submission" date="2015-04" db="EMBL/GenBank/DDBJ databases">
        <title>Draft Genome Sequence of the Novel Agar-Digesting Marine Bacterium Q1.</title>
        <authorList>
            <person name="Li Y."/>
            <person name="Li D."/>
            <person name="Chen G."/>
            <person name="Du Z."/>
        </authorList>
    </citation>
    <scope>NUCLEOTIDE SEQUENCE [LARGE SCALE GENOMIC DNA]</scope>
    <source>
        <strain evidence="1 2">Q1</strain>
    </source>
</reference>
<dbReference type="Proteomes" id="UP000037600">
    <property type="component" value="Unassembled WGS sequence"/>
</dbReference>